<reference evidence="4 5" key="1">
    <citation type="submission" date="2017-05" db="EMBL/GenBank/DDBJ databases">
        <title>Vagococcus spp. assemblies.</title>
        <authorList>
            <person name="Gulvik C.A."/>
        </authorList>
    </citation>
    <scope>NUCLEOTIDE SEQUENCE [LARGE SCALE GENOMIC DNA]</scope>
    <source>
        <strain evidence="4 5">CCUG 51432</strain>
    </source>
</reference>
<dbReference type="Proteomes" id="UP000287605">
    <property type="component" value="Unassembled WGS sequence"/>
</dbReference>
<feature type="transmembrane region" description="Helical" evidence="2">
    <location>
        <begin position="12"/>
        <end position="37"/>
    </location>
</feature>
<protein>
    <submittedName>
        <fullName evidence="4">UDP-galactose phosphate transferase</fullName>
    </submittedName>
</protein>
<dbReference type="AlphaFoldDB" id="A0A430B1Q5"/>
<dbReference type="InterPro" id="IPR003362">
    <property type="entry name" value="Bact_transf"/>
</dbReference>
<feature type="domain" description="Bacterial sugar transferase" evidence="3">
    <location>
        <begin position="11"/>
        <end position="186"/>
    </location>
</feature>
<comment type="caution">
    <text evidence="4">The sequence shown here is derived from an EMBL/GenBank/DDBJ whole genome shotgun (WGS) entry which is preliminary data.</text>
</comment>
<keyword evidence="2" id="KW-0472">Membrane</keyword>
<dbReference type="OrthoDB" id="9808602at2"/>
<evidence type="ECO:0000256" key="1">
    <source>
        <dbReference type="ARBA" id="ARBA00006464"/>
    </source>
</evidence>
<keyword evidence="5" id="KW-1185">Reference proteome</keyword>
<evidence type="ECO:0000313" key="5">
    <source>
        <dbReference type="Proteomes" id="UP000287605"/>
    </source>
</evidence>
<dbReference type="PANTHER" id="PTHR30576">
    <property type="entry name" value="COLANIC BIOSYNTHESIS UDP-GLUCOSE LIPID CARRIER TRANSFERASE"/>
    <property type="match status" value="1"/>
</dbReference>
<sequence>MKQTFYCKYGKRFLDIVLSGLALLVFSPVILFVGILVRVKLGSPVIFSQSRPGLNEKIFKMYKFRTMTAEEDQDGNLLPDEQRLTRFGKLLRATSLDELPELWNILKGDMSIVGPRPQLIKDLHFMSSVEKKRQAVLPGLTGLAQVNGRNAISWGKKLNYDLIYIKNITFFNDLKIILLTVGKVFKRENISADGMETAEDLGDYLLRMNKISQEEYNKILGEILND</sequence>
<dbReference type="PANTHER" id="PTHR30576:SF8">
    <property type="entry name" value="UNDECAPRENYL-PHOSPHATE GALACTOSE PHOSPHOTRANSFERASE"/>
    <property type="match status" value="1"/>
</dbReference>
<keyword evidence="2" id="KW-0812">Transmembrane</keyword>
<dbReference type="GO" id="GO:0016780">
    <property type="term" value="F:phosphotransferase activity, for other substituted phosphate groups"/>
    <property type="evidence" value="ECO:0007669"/>
    <property type="project" value="TreeGrafter"/>
</dbReference>
<dbReference type="Pfam" id="PF02397">
    <property type="entry name" value="Bac_transf"/>
    <property type="match status" value="1"/>
</dbReference>
<comment type="similarity">
    <text evidence="1">Belongs to the bacterial sugar transferase family.</text>
</comment>
<organism evidence="4 5">
    <name type="scientific">Vagococcus elongatus</name>
    <dbReference type="NCBI Taxonomy" id="180344"/>
    <lineage>
        <taxon>Bacteria</taxon>
        <taxon>Bacillati</taxon>
        <taxon>Bacillota</taxon>
        <taxon>Bacilli</taxon>
        <taxon>Lactobacillales</taxon>
        <taxon>Enterococcaceae</taxon>
        <taxon>Vagococcus</taxon>
    </lineage>
</organism>
<evidence type="ECO:0000259" key="3">
    <source>
        <dbReference type="Pfam" id="PF02397"/>
    </source>
</evidence>
<accession>A0A430B1Q5</accession>
<proteinExistence type="inferred from homology"/>
<dbReference type="EMBL" id="NGKA01000003">
    <property type="protein sequence ID" value="RSU14256.1"/>
    <property type="molecule type" value="Genomic_DNA"/>
</dbReference>
<evidence type="ECO:0000313" key="4">
    <source>
        <dbReference type="EMBL" id="RSU14256.1"/>
    </source>
</evidence>
<keyword evidence="4" id="KW-0808">Transferase</keyword>
<name>A0A430B1Q5_9ENTE</name>
<gene>
    <name evidence="4" type="ORF">CBF29_02840</name>
</gene>
<evidence type="ECO:0000256" key="2">
    <source>
        <dbReference type="SAM" id="Phobius"/>
    </source>
</evidence>
<keyword evidence="2" id="KW-1133">Transmembrane helix</keyword>